<evidence type="ECO:0000313" key="4">
    <source>
        <dbReference type="EMBL" id="MDP2503219.1"/>
    </source>
</evidence>
<dbReference type="Proteomes" id="UP001177935">
    <property type="component" value="Unassembled WGS sequence"/>
</dbReference>
<evidence type="ECO:0000313" key="11">
    <source>
        <dbReference type="Proteomes" id="UP000244197"/>
    </source>
</evidence>
<reference evidence="9" key="1">
    <citation type="submission" date="2016-07" db="EMBL/GenBank/DDBJ databases">
        <title>Nontailed viruses are major unrecognized killers of bacteria in the ocean.</title>
        <authorList>
            <person name="Kauffman K."/>
            <person name="Hussain F."/>
            <person name="Yang J."/>
            <person name="Arevalo P."/>
            <person name="Brown J."/>
            <person name="Cutler M."/>
            <person name="Kelly L."/>
            <person name="Polz M.F."/>
        </authorList>
    </citation>
    <scope>NUCLEOTIDE SEQUENCE [LARGE SCALE GENOMIC DNA]</scope>
    <source>
        <strain evidence="9">10N.286.54.F3</strain>
    </source>
</reference>
<dbReference type="EMBL" id="JAUYVK010000035">
    <property type="protein sequence ID" value="MDP2492068.1"/>
    <property type="molecule type" value="Genomic_DNA"/>
</dbReference>
<keyword evidence="1" id="KW-0472">Membrane</keyword>
<name>A0A0P6Z2F5_VIBSP</name>
<dbReference type="Proteomes" id="UP000244197">
    <property type="component" value="Unassembled WGS sequence"/>
</dbReference>
<dbReference type="EMBL" id="JAKMYX010000023">
    <property type="protein sequence ID" value="MDH5921040.1"/>
    <property type="molecule type" value="Genomic_DNA"/>
</dbReference>
<dbReference type="Pfam" id="PF11012">
    <property type="entry name" value="DUF2850"/>
    <property type="match status" value="1"/>
</dbReference>
<reference evidence="3" key="6">
    <citation type="submission" date="2023-07" db="EMBL/GenBank/DDBJ databases">
        <title>Genome content predicts the carbon catabolic preferences of heterotrophic bacteria.</title>
        <authorList>
            <person name="Gralka M."/>
        </authorList>
    </citation>
    <scope>NUCLEOTIDE SEQUENCE</scope>
    <source>
        <strain evidence="4">6E02</strain>
        <strain evidence="3">6E03</strain>
    </source>
</reference>
<dbReference type="EMBL" id="MCSW01000162">
    <property type="protein sequence ID" value="PMF22317.1"/>
    <property type="molecule type" value="Genomic_DNA"/>
</dbReference>
<evidence type="ECO:0000313" key="3">
    <source>
        <dbReference type="EMBL" id="MDP2492068.1"/>
    </source>
</evidence>
<dbReference type="InterPro" id="IPR021271">
    <property type="entry name" value="DUF2850"/>
</dbReference>
<evidence type="ECO:0000313" key="7">
    <source>
        <dbReference type="EMBL" id="PTP21677.1"/>
    </source>
</evidence>
<feature type="transmembrane region" description="Helical" evidence="1">
    <location>
        <begin position="34"/>
        <end position="54"/>
    </location>
</feature>
<dbReference type="Proteomes" id="UP001569200">
    <property type="component" value="Unassembled WGS sequence"/>
</dbReference>
<dbReference type="EMBL" id="JAUYVL010000018">
    <property type="protein sequence ID" value="MDP2503219.1"/>
    <property type="molecule type" value="Genomic_DNA"/>
</dbReference>
<dbReference type="EMBL" id="JBGOOW010000029">
    <property type="protein sequence ID" value="MEZ8182800.1"/>
    <property type="molecule type" value="Genomic_DNA"/>
</dbReference>
<dbReference type="EMBL" id="PIGA01000006">
    <property type="protein sequence ID" value="PTP21677.1"/>
    <property type="molecule type" value="Genomic_DNA"/>
</dbReference>
<protein>
    <submittedName>
        <fullName evidence="2">DUF2850 domain-containing protein</fullName>
    </submittedName>
    <submittedName>
        <fullName evidence="6">N-acetylglutamate synthase</fullName>
    </submittedName>
</protein>
<dbReference type="Proteomes" id="UP000235405">
    <property type="component" value="Unassembled WGS sequence"/>
</dbReference>
<dbReference type="RefSeq" id="WP_004735194.1">
    <property type="nucleotide sequence ID" value="NZ_CAWMQV010000092.1"/>
</dbReference>
<sequence length="157" mass="17826">MQQAPATKNKIDEITQGLYSEVEQRNQSKLKRKIIERCLMVLALVGSFAVVSLFGDVLSRVQDAATPDNLIYGTWVEQDVAHYATDEFRLNANGVSVRGSVVSTSFDFDGNYFEYKAGDKTYRFRMTNSDNTEMVLDSDNHYNPVFRLKGHIENSVR</sequence>
<evidence type="ECO:0000313" key="6">
    <source>
        <dbReference type="EMBL" id="PMF22317.1"/>
    </source>
</evidence>
<evidence type="ECO:0000313" key="9">
    <source>
        <dbReference type="Proteomes" id="UP000235405"/>
    </source>
</evidence>
<keyword evidence="12" id="KW-1185">Reference proteome</keyword>
<dbReference type="Proteomes" id="UP001159663">
    <property type="component" value="Unassembled WGS sequence"/>
</dbReference>
<dbReference type="EMBL" id="PIFK01000017">
    <property type="protein sequence ID" value="PTP35685.1"/>
    <property type="molecule type" value="Genomic_DNA"/>
</dbReference>
<evidence type="ECO:0000313" key="8">
    <source>
        <dbReference type="EMBL" id="PTP35685.1"/>
    </source>
</evidence>
<dbReference type="Proteomes" id="UP000244080">
    <property type="component" value="Unassembled WGS sequence"/>
</dbReference>
<evidence type="ECO:0000313" key="10">
    <source>
        <dbReference type="Proteomes" id="UP000244080"/>
    </source>
</evidence>
<reference evidence="10 11" key="3">
    <citation type="submission" date="2017-11" db="EMBL/GenBank/DDBJ databases">
        <title>Population delineation of vibrios coincides with oyster pathogenicity.</title>
        <authorList>
            <person name="Bruto M."/>
            <person name="Labreuche Y."/>
            <person name="James A."/>
            <person name="Piel D."/>
            <person name="Chenivesse S."/>
            <person name="Petton B."/>
            <person name="Polz M.F."/>
            <person name="Le Roux F."/>
        </authorList>
    </citation>
    <scope>NUCLEOTIDE SEQUENCE [LARGE SCALE GENOMIC DNA]</scope>
    <source>
        <strain evidence="7 10">1F_55</strain>
        <strain evidence="8 11">FF_144</strain>
    </source>
</reference>
<accession>A0A0P6Z2F5</accession>
<comment type="caution">
    <text evidence="6">The sequence shown here is derived from an EMBL/GenBank/DDBJ whole genome shotgun (WGS) entry which is preliminary data.</text>
</comment>
<evidence type="ECO:0000313" key="2">
    <source>
        <dbReference type="EMBL" id="MDH5921040.1"/>
    </source>
</evidence>
<organism evidence="6 9">
    <name type="scientific">Vibrio splendidus</name>
    <dbReference type="NCBI Taxonomy" id="29497"/>
    <lineage>
        <taxon>Bacteria</taxon>
        <taxon>Pseudomonadati</taxon>
        <taxon>Pseudomonadota</taxon>
        <taxon>Gammaproteobacteria</taxon>
        <taxon>Vibrionales</taxon>
        <taxon>Vibrionaceae</taxon>
        <taxon>Vibrio</taxon>
    </lineage>
</organism>
<reference evidence="2" key="5">
    <citation type="submission" date="2022-01" db="EMBL/GenBank/DDBJ databases">
        <title>Vibrio aestuarianus Clade A and Clade B isolates are associated with Pacific oyster (Crassostrea gigas) disease outbreaks across Ireland.</title>
        <authorList>
            <person name="Coyle N."/>
            <person name="O'Toole C."/>
            <person name="Thomas J.C.L."/>
            <person name="Ryder D."/>
            <person name="Cheslett D."/>
            <person name="Feist S."/>
            <person name="Bean T."/>
            <person name="Joseph A."/>
            <person name="Waina A."/>
            <person name="Feil E."/>
            <person name="Verner-Jeffreys D.W."/>
        </authorList>
    </citation>
    <scope>NUCLEOTIDE SEQUENCE</scope>
    <source>
        <strain evidence="2">S/17/14 A</strain>
    </source>
</reference>
<keyword evidence="1" id="KW-0812">Transmembrane</keyword>
<evidence type="ECO:0000256" key="1">
    <source>
        <dbReference type="SAM" id="Phobius"/>
    </source>
</evidence>
<dbReference type="Proteomes" id="UP001177883">
    <property type="component" value="Unassembled WGS sequence"/>
</dbReference>
<reference evidence="6" key="2">
    <citation type="submission" date="2016-07" db="EMBL/GenBank/DDBJ databases">
        <authorList>
            <person name="Wan K."/>
            <person name="Booth B."/>
            <person name="Spirohn K."/>
            <person name="Hao T."/>
            <person name="Hu Y."/>
            <person name="Calderwood M."/>
            <person name="Hill D."/>
            <person name="Mohr S."/>
            <person name="Vidal M."/>
            <person name="Celniker S."/>
            <person name="Perrimon N."/>
        </authorList>
    </citation>
    <scope>NUCLEOTIDE SEQUENCE</scope>
    <source>
        <strain evidence="6">10N.286.54.F3</strain>
    </source>
</reference>
<accession>A0A1C3J1K2</accession>
<gene>
    <name evidence="5" type="ORF">ACED33_19095</name>
    <name evidence="6" type="ORF">BCV19_06990</name>
    <name evidence="8" type="ORF">CWO07_10215</name>
    <name evidence="7" type="ORF">CWO36_04975</name>
    <name evidence="2" type="ORF">L8R85_08380</name>
    <name evidence="3" type="ORF">Q8W38_22190</name>
    <name evidence="4" type="ORF">Q8W42_21125</name>
</gene>
<proteinExistence type="predicted"/>
<keyword evidence="1" id="KW-1133">Transmembrane helix</keyword>
<evidence type="ECO:0000313" key="12">
    <source>
        <dbReference type="Proteomes" id="UP001569200"/>
    </source>
</evidence>
<evidence type="ECO:0000313" key="5">
    <source>
        <dbReference type="EMBL" id="MEZ8182800.1"/>
    </source>
</evidence>
<reference evidence="6" key="4">
    <citation type="journal article" date="2018" name="Nature">
        <title>A major lineage of non-tailed dsDNA viruses as unrecognized killers of marine bacteria.</title>
        <authorList>
            <person name="Kauffman K.M."/>
            <person name="Hussain F.A."/>
            <person name="Yang J."/>
            <person name="Arevalo P."/>
            <person name="Brown J.M."/>
            <person name="Chang W.K."/>
            <person name="VanInsberghe D."/>
            <person name="Elsherbini J."/>
            <person name="Sharma R.S."/>
            <person name="Cutler M.B."/>
            <person name="Kelly L."/>
            <person name="Polz M.F."/>
        </authorList>
    </citation>
    <scope>NUCLEOTIDE SEQUENCE</scope>
    <source>
        <strain evidence="6">10N.286.54.F3</strain>
    </source>
</reference>
<reference evidence="5 12" key="7">
    <citation type="submission" date="2024-06" db="EMBL/GenBank/DDBJ databases">
        <authorList>
            <person name="Steensen K."/>
            <person name="Seneca J."/>
            <person name="Bartlau N."/>
            <person name="Yu A.X."/>
            <person name="Polz M.F."/>
        </authorList>
    </citation>
    <scope>NUCLEOTIDE SEQUENCE [LARGE SCALE GENOMIC DNA]</scope>
    <source>
        <strain evidence="5 12">1F145</strain>
    </source>
</reference>
<dbReference type="GeneID" id="72397021"/>
<dbReference type="AlphaFoldDB" id="A0A0P6Z2F5"/>